<feature type="compositionally biased region" description="Polar residues" evidence="1">
    <location>
        <begin position="33"/>
        <end position="51"/>
    </location>
</feature>
<sequence>MAGIDLPVAMESLPFETFQANLPLHRDIGRNGQIEQNSDGTLPKFSISQRPHGNPRIDPKPVKPSSVFLRRSWTKGINYTVPDPQNSFGPFPADVLKLATSRGQDADTKNESLSKQVVRLS</sequence>
<protein>
    <submittedName>
        <fullName evidence="2">Uncharacterized protein</fullName>
    </submittedName>
</protein>
<dbReference type="Proteomes" id="UP000178912">
    <property type="component" value="Unassembled WGS sequence"/>
</dbReference>
<dbReference type="AlphaFoldDB" id="A0A1E1LEX9"/>
<name>A0A1E1LEX9_9HELO</name>
<gene>
    <name evidence="2" type="ORF">RAG0_13958</name>
</gene>
<evidence type="ECO:0000313" key="3">
    <source>
        <dbReference type="Proteomes" id="UP000178912"/>
    </source>
</evidence>
<evidence type="ECO:0000256" key="1">
    <source>
        <dbReference type="SAM" id="MobiDB-lite"/>
    </source>
</evidence>
<feature type="region of interest" description="Disordered" evidence="1">
    <location>
        <begin position="30"/>
        <end position="63"/>
    </location>
</feature>
<proteinExistence type="predicted"/>
<accession>A0A1E1LEX9</accession>
<feature type="region of interest" description="Disordered" evidence="1">
    <location>
        <begin position="101"/>
        <end position="121"/>
    </location>
</feature>
<organism evidence="2 3">
    <name type="scientific">Rhynchosporium agropyri</name>
    <dbReference type="NCBI Taxonomy" id="914238"/>
    <lineage>
        <taxon>Eukaryota</taxon>
        <taxon>Fungi</taxon>
        <taxon>Dikarya</taxon>
        <taxon>Ascomycota</taxon>
        <taxon>Pezizomycotina</taxon>
        <taxon>Leotiomycetes</taxon>
        <taxon>Helotiales</taxon>
        <taxon>Ploettnerulaceae</taxon>
        <taxon>Rhynchosporium</taxon>
    </lineage>
</organism>
<keyword evidence="3" id="KW-1185">Reference proteome</keyword>
<reference evidence="3" key="1">
    <citation type="submission" date="2016-03" db="EMBL/GenBank/DDBJ databases">
        <authorList>
            <person name="Guldener U."/>
        </authorList>
    </citation>
    <scope>NUCLEOTIDE SEQUENCE [LARGE SCALE GENOMIC DNA]</scope>
    <source>
        <strain evidence="3">04CH-RAC-A.6.1</strain>
    </source>
</reference>
<dbReference type="EMBL" id="FJUX01000110">
    <property type="protein sequence ID" value="CZT09091.1"/>
    <property type="molecule type" value="Genomic_DNA"/>
</dbReference>
<evidence type="ECO:0000313" key="2">
    <source>
        <dbReference type="EMBL" id="CZT09091.1"/>
    </source>
</evidence>